<proteinExistence type="predicted"/>
<dbReference type="Proteomes" id="UP001242480">
    <property type="component" value="Unassembled WGS sequence"/>
</dbReference>
<dbReference type="RefSeq" id="WP_307272793.1">
    <property type="nucleotide sequence ID" value="NZ_JAUSVX010000004.1"/>
</dbReference>
<organism evidence="1 2">
    <name type="scientific">Labrys wisconsinensis</name>
    <dbReference type="NCBI Taxonomy" id="425677"/>
    <lineage>
        <taxon>Bacteria</taxon>
        <taxon>Pseudomonadati</taxon>
        <taxon>Pseudomonadota</taxon>
        <taxon>Alphaproteobacteria</taxon>
        <taxon>Hyphomicrobiales</taxon>
        <taxon>Xanthobacteraceae</taxon>
        <taxon>Labrys</taxon>
    </lineage>
</organism>
<protein>
    <recommendedName>
        <fullName evidence="3">Glycosyltransferase</fullName>
    </recommendedName>
</protein>
<evidence type="ECO:0000313" key="2">
    <source>
        <dbReference type="Proteomes" id="UP001242480"/>
    </source>
</evidence>
<accession>A0ABU0J675</accession>
<evidence type="ECO:0008006" key="3">
    <source>
        <dbReference type="Google" id="ProtNLM"/>
    </source>
</evidence>
<dbReference type="EMBL" id="JAUSVX010000004">
    <property type="protein sequence ID" value="MDQ0469765.1"/>
    <property type="molecule type" value="Genomic_DNA"/>
</dbReference>
<gene>
    <name evidence="1" type="ORF">QO011_002781</name>
</gene>
<sequence>MPLPSDPLWIVTSYYNPEKYKRRLQNFKAFRRHLNAPLMVVELAKPGQHELSGEDGDIVLSLTGEDRIWQKERLLNIGIAELPNHVEYVAWVDCDVIFSGEDWPAQAKERLDRNGGLLQLFDTSLHLPKEIDVPSVSRMRCEEATPILTGVAIASAIRASSFDANEVKLTNARAATDSTSYHKAVDRHNCYGMAWSAQRATIEKCGHYDRNIVGGGDAVHVFAALSRLDQYWALRSNTQKQKLDIIAWVQEAASSGLLAHVDSLSQKVFHLWHGSLSDRNYRGRYDILTRHGFDPAEDIQIAHNGTWRWRDPESDLARDVGAYFSSRREDGTG</sequence>
<name>A0ABU0J675_9HYPH</name>
<reference evidence="1 2" key="1">
    <citation type="submission" date="2023-07" db="EMBL/GenBank/DDBJ databases">
        <title>Genomic Encyclopedia of Type Strains, Phase IV (KMG-IV): sequencing the most valuable type-strain genomes for metagenomic binning, comparative biology and taxonomic classification.</title>
        <authorList>
            <person name="Goeker M."/>
        </authorList>
    </citation>
    <scope>NUCLEOTIDE SEQUENCE [LARGE SCALE GENOMIC DNA]</scope>
    <source>
        <strain evidence="1 2">DSM 19619</strain>
    </source>
</reference>
<comment type="caution">
    <text evidence="1">The sequence shown here is derived from an EMBL/GenBank/DDBJ whole genome shotgun (WGS) entry which is preliminary data.</text>
</comment>
<evidence type="ECO:0000313" key="1">
    <source>
        <dbReference type="EMBL" id="MDQ0469765.1"/>
    </source>
</evidence>
<keyword evidence="2" id="KW-1185">Reference proteome</keyword>